<organism evidence="4 5">
    <name type="scientific">Cohaesibacter gelatinilyticus</name>
    <dbReference type="NCBI Taxonomy" id="372072"/>
    <lineage>
        <taxon>Bacteria</taxon>
        <taxon>Pseudomonadati</taxon>
        <taxon>Pseudomonadota</taxon>
        <taxon>Alphaproteobacteria</taxon>
        <taxon>Hyphomicrobiales</taxon>
        <taxon>Cohaesibacteraceae</taxon>
    </lineage>
</organism>
<sequence length="302" mass="32534">MVHTEDISPRYKDFDLWDDQSILSAIWEGQMAAISSLRPTLPALENAVQSATKRLQDISTSKPGRLAYIGAGTSGLLAMQDAMELSPTFGWPMERILFLMAGGDIARLRPIGDCEDDQEQALRDADQAQFNDRDVVIAVAASGSTPYTMQMAQTAKNKGALIIGIANNRNASLFDIADHAILLETGAEVLAGSTRMAAGTAQRAALTSFSTLLMTRLGYVVDGRMVNLIVDNEKLQGRAEQIVSDLAQSTTKLANEALIKANGDVKLAILIASNMKPQQAESLLREKDGNLRQALAEVQASN</sequence>
<accession>A0A285PF58</accession>
<dbReference type="Proteomes" id="UP000219439">
    <property type="component" value="Unassembled WGS sequence"/>
</dbReference>
<gene>
    <name evidence="4" type="ORF">SAMN06265368_3473</name>
</gene>
<name>A0A285PF58_9HYPH</name>
<proteinExistence type="predicted"/>
<evidence type="ECO:0000259" key="3">
    <source>
        <dbReference type="PROSITE" id="PS51464"/>
    </source>
</evidence>
<protein>
    <submittedName>
        <fullName evidence="4">N-acetylmuramic acid 6-phosphate etherase</fullName>
    </submittedName>
</protein>
<dbReference type="Pfam" id="PF22645">
    <property type="entry name" value="GKRP_SIS_N"/>
    <property type="match status" value="1"/>
</dbReference>
<dbReference type="EMBL" id="OBEL01000004">
    <property type="protein sequence ID" value="SNZ20370.1"/>
    <property type="molecule type" value="Genomic_DNA"/>
</dbReference>
<dbReference type="InterPro" id="IPR046348">
    <property type="entry name" value="SIS_dom_sf"/>
</dbReference>
<evidence type="ECO:0000256" key="2">
    <source>
        <dbReference type="ARBA" id="ARBA00023277"/>
    </source>
</evidence>
<dbReference type="GO" id="GO:0009254">
    <property type="term" value="P:peptidoglycan turnover"/>
    <property type="evidence" value="ECO:0007669"/>
    <property type="project" value="TreeGrafter"/>
</dbReference>
<dbReference type="Gene3D" id="3.40.50.10490">
    <property type="entry name" value="Glucose-6-phosphate isomerase like protein, domain 1"/>
    <property type="match status" value="1"/>
</dbReference>
<reference evidence="4 5" key="1">
    <citation type="submission" date="2017-09" db="EMBL/GenBank/DDBJ databases">
        <authorList>
            <person name="Ehlers B."/>
            <person name="Leendertz F.H."/>
        </authorList>
    </citation>
    <scope>NUCLEOTIDE SEQUENCE [LARGE SCALE GENOMIC DNA]</scope>
    <source>
        <strain evidence="4 5">DSM 18289</strain>
    </source>
</reference>
<dbReference type="PANTHER" id="PTHR10088:SF4">
    <property type="entry name" value="GLUCOKINASE REGULATORY PROTEIN"/>
    <property type="match status" value="1"/>
</dbReference>
<dbReference type="PROSITE" id="PS51464">
    <property type="entry name" value="SIS"/>
    <property type="match status" value="1"/>
</dbReference>
<keyword evidence="2" id="KW-0119">Carbohydrate metabolism</keyword>
<dbReference type="NCBIfam" id="NF003915">
    <property type="entry name" value="PRK05441.1"/>
    <property type="match status" value="1"/>
</dbReference>
<evidence type="ECO:0000313" key="4">
    <source>
        <dbReference type="EMBL" id="SNZ20370.1"/>
    </source>
</evidence>
<dbReference type="PANTHER" id="PTHR10088">
    <property type="entry name" value="GLUCOKINASE REGULATORY PROTEIN"/>
    <property type="match status" value="1"/>
</dbReference>
<keyword evidence="1" id="KW-0456">Lyase</keyword>
<dbReference type="InterPro" id="IPR040190">
    <property type="entry name" value="MURQ/GCKR"/>
</dbReference>
<dbReference type="SUPFAM" id="SSF53697">
    <property type="entry name" value="SIS domain"/>
    <property type="match status" value="1"/>
</dbReference>
<feature type="domain" description="SIS" evidence="3">
    <location>
        <begin position="51"/>
        <end position="219"/>
    </location>
</feature>
<evidence type="ECO:0000256" key="1">
    <source>
        <dbReference type="ARBA" id="ARBA00023239"/>
    </source>
</evidence>
<dbReference type="GO" id="GO:0046348">
    <property type="term" value="P:amino sugar catabolic process"/>
    <property type="evidence" value="ECO:0007669"/>
    <property type="project" value="InterPro"/>
</dbReference>
<dbReference type="InterPro" id="IPR001347">
    <property type="entry name" value="SIS_dom"/>
</dbReference>
<dbReference type="AlphaFoldDB" id="A0A285PF58"/>
<dbReference type="Gene3D" id="1.10.8.1080">
    <property type="match status" value="1"/>
</dbReference>
<dbReference type="InterPro" id="IPR005488">
    <property type="entry name" value="Etherase_MurQ"/>
</dbReference>
<dbReference type="CDD" id="cd05007">
    <property type="entry name" value="SIS_Etherase"/>
    <property type="match status" value="1"/>
</dbReference>
<dbReference type="GO" id="GO:0016803">
    <property type="term" value="F:ether hydrolase activity"/>
    <property type="evidence" value="ECO:0007669"/>
    <property type="project" value="TreeGrafter"/>
</dbReference>
<keyword evidence="5" id="KW-1185">Reference proteome</keyword>
<dbReference type="RefSeq" id="WP_097154720.1">
    <property type="nucleotide sequence ID" value="NZ_OBEL01000004.1"/>
</dbReference>
<dbReference type="GO" id="GO:0097367">
    <property type="term" value="F:carbohydrate derivative binding"/>
    <property type="evidence" value="ECO:0007669"/>
    <property type="project" value="InterPro"/>
</dbReference>
<dbReference type="GO" id="GO:0016835">
    <property type="term" value="F:carbon-oxygen lyase activity"/>
    <property type="evidence" value="ECO:0007669"/>
    <property type="project" value="InterPro"/>
</dbReference>
<dbReference type="OrthoDB" id="9813395at2"/>
<evidence type="ECO:0000313" key="5">
    <source>
        <dbReference type="Proteomes" id="UP000219439"/>
    </source>
</evidence>